<organism evidence="1 2">
    <name type="scientific">Emticicia oligotrophica (strain DSM 17448 / CIP 109782 / MTCC 6937 / GPTSA100-15)</name>
    <dbReference type="NCBI Taxonomy" id="929562"/>
    <lineage>
        <taxon>Bacteria</taxon>
        <taxon>Pseudomonadati</taxon>
        <taxon>Bacteroidota</taxon>
        <taxon>Cytophagia</taxon>
        <taxon>Cytophagales</taxon>
        <taxon>Leadbetterellaceae</taxon>
        <taxon>Emticicia</taxon>
    </lineage>
</organism>
<name>A0ABM5N5B6_EMTOG</name>
<dbReference type="InterPro" id="IPR008551">
    <property type="entry name" value="TANGO2"/>
</dbReference>
<evidence type="ECO:0000313" key="1">
    <source>
        <dbReference type="EMBL" id="AFK04677.1"/>
    </source>
</evidence>
<dbReference type="Proteomes" id="UP000002875">
    <property type="component" value="Chromosome"/>
</dbReference>
<proteinExistence type="predicted"/>
<reference evidence="1 2" key="1">
    <citation type="submission" date="2011-07" db="EMBL/GenBank/DDBJ databases">
        <title>The complete genome of chromosome of Emticicia oligotrophica DSM 17448.</title>
        <authorList>
            <consortium name="US DOE Joint Genome Institute (JGI-PGF)"/>
            <person name="Lucas S."/>
            <person name="Han J."/>
            <person name="Lapidus A."/>
            <person name="Bruce D."/>
            <person name="Goodwin L."/>
            <person name="Pitluck S."/>
            <person name="Peters L."/>
            <person name="Kyrpides N."/>
            <person name="Mavromatis K."/>
            <person name="Ivanova N."/>
            <person name="Ovchinnikova G."/>
            <person name="Teshima H."/>
            <person name="Detter J.C."/>
            <person name="Tapia R."/>
            <person name="Han C."/>
            <person name="Land M."/>
            <person name="Hauser L."/>
            <person name="Markowitz V."/>
            <person name="Cheng J.-F."/>
            <person name="Hugenholtz P."/>
            <person name="Woyke T."/>
            <person name="Wu D."/>
            <person name="Tindall B."/>
            <person name="Pomrenke H."/>
            <person name="Brambilla E."/>
            <person name="Klenk H.-P."/>
            <person name="Eisen J.A."/>
        </authorList>
    </citation>
    <scope>NUCLEOTIDE SEQUENCE [LARGE SCALE GENOMIC DNA]</scope>
    <source>
        <strain evidence="1 2">DSM 17448</strain>
    </source>
</reference>
<accession>A0ABM5N5B6</accession>
<evidence type="ECO:0008006" key="3">
    <source>
        <dbReference type="Google" id="ProtNLM"/>
    </source>
</evidence>
<dbReference type="RefSeq" id="WP_015030366.1">
    <property type="nucleotide sequence ID" value="NC_018748.1"/>
</dbReference>
<evidence type="ECO:0000313" key="2">
    <source>
        <dbReference type="Proteomes" id="UP000002875"/>
    </source>
</evidence>
<keyword evidence="2" id="KW-1185">Reference proteome</keyword>
<sequence length="242" mass="28213">MCVLTYIPTKNNGFILTSNRDEAVSREPAIPPRKYNLHGQNVFFPKDPKGGGTWIASSGEITLCLLNGGIEKHISKPPYRQSRGKVVLDYFEYQNINDFVNRYFFEGIEPFTLIVIENTQEINIHELRWSGERIYLSQIDNTKPHIWSSVTLYSPQIIKQREEWFKYYSSLEKEPNSLSILDFHHTGGSTDSRNAIKMNRDDTLKTISITQFIINEFDFTISYQDLQAKTTFMYRVFRELTS</sequence>
<gene>
    <name evidence="1" type="ordered locus">Emtol_3549</name>
</gene>
<dbReference type="Pfam" id="PF05742">
    <property type="entry name" value="TANGO2"/>
    <property type="match status" value="1"/>
</dbReference>
<protein>
    <recommendedName>
        <fullName evidence="3">Transport and Golgi organization protein 2</fullName>
    </recommendedName>
</protein>
<dbReference type="EMBL" id="CP002961">
    <property type="protein sequence ID" value="AFK04677.1"/>
    <property type="molecule type" value="Genomic_DNA"/>
</dbReference>